<feature type="region of interest" description="Disordered" evidence="1">
    <location>
        <begin position="402"/>
        <end position="436"/>
    </location>
</feature>
<protein>
    <submittedName>
        <fullName evidence="3">SpoIID/LytB domain-containing protein</fullName>
    </submittedName>
</protein>
<reference evidence="3 4" key="1">
    <citation type="submission" date="2020-10" db="EMBL/GenBank/DDBJ databases">
        <title>ChiBAC.</title>
        <authorList>
            <person name="Zenner C."/>
            <person name="Hitch T.C.A."/>
            <person name="Clavel T."/>
        </authorList>
    </citation>
    <scope>NUCLEOTIDE SEQUENCE [LARGE SCALE GENOMIC DNA]</scope>
    <source>
        <strain evidence="3 4">DSM 109015</strain>
    </source>
</reference>
<feature type="region of interest" description="Disordered" evidence="1">
    <location>
        <begin position="246"/>
        <end position="271"/>
    </location>
</feature>
<feature type="compositionally biased region" description="Low complexity" evidence="1">
    <location>
        <begin position="792"/>
        <end position="802"/>
    </location>
</feature>
<name>A0ABR9R520_9FIRM</name>
<gene>
    <name evidence="3" type="ORF">INF35_10570</name>
</gene>
<evidence type="ECO:0000256" key="1">
    <source>
        <dbReference type="SAM" id="MobiDB-lite"/>
    </source>
</evidence>
<keyword evidence="4" id="KW-1185">Reference proteome</keyword>
<keyword evidence="2" id="KW-0472">Membrane</keyword>
<feature type="compositionally biased region" description="Low complexity" evidence="1">
    <location>
        <begin position="882"/>
        <end position="911"/>
    </location>
</feature>
<organism evidence="3 4">
    <name type="scientific">Gemmiger gallinarum</name>
    <dbReference type="NCBI Taxonomy" id="2779354"/>
    <lineage>
        <taxon>Bacteria</taxon>
        <taxon>Bacillati</taxon>
        <taxon>Bacillota</taxon>
        <taxon>Clostridia</taxon>
        <taxon>Eubacteriales</taxon>
        <taxon>Gemmiger</taxon>
    </lineage>
</organism>
<dbReference type="SUPFAM" id="SSF142433">
    <property type="entry name" value="CinA-like"/>
    <property type="match status" value="1"/>
</dbReference>
<dbReference type="Gene3D" id="2.40.260.10">
    <property type="entry name" value="Sortase"/>
    <property type="match status" value="1"/>
</dbReference>
<keyword evidence="2" id="KW-0812">Transmembrane</keyword>
<proteinExistence type="predicted"/>
<feature type="region of interest" description="Disordered" evidence="1">
    <location>
        <begin position="855"/>
        <end position="928"/>
    </location>
</feature>
<feature type="region of interest" description="Disordered" evidence="1">
    <location>
        <begin position="340"/>
        <end position="383"/>
    </location>
</feature>
<evidence type="ECO:0000313" key="3">
    <source>
        <dbReference type="EMBL" id="MBE5038229.1"/>
    </source>
</evidence>
<dbReference type="EMBL" id="JADCKC010000003">
    <property type="protein sequence ID" value="MBE5038229.1"/>
    <property type="molecule type" value="Genomic_DNA"/>
</dbReference>
<dbReference type="InterPro" id="IPR036653">
    <property type="entry name" value="CinA-like_C"/>
</dbReference>
<feature type="region of interest" description="Disordered" evidence="1">
    <location>
        <begin position="788"/>
        <end position="824"/>
    </location>
</feature>
<sequence>MVSTQLRILRVFGLTSAEVTAILRAAQDDGCPGLRLLERDGEFAVCVQASAPTQAMADEHCDKWAQKLRARFGDAFYGMGEVSLAQATLDALVKKRRLIVAADETTGRLLGSLLQPLDHSEAVFDFGTQTYANAANARKITTPQSLLKKFPGDVMQAAAGRAQIAMQVGQADYAAVYMPATVGQAPFVLLCDKRGAVACAVSPEMSDAAIANNILDLARRRALGLKFSQGTIQFRPGHERPLLLVSQAGQQKPGDTTRFSLRRRSRTKSASKADFEPMLDFDTAQIPQAAKLAAAAAVGASAARVASKAASNTGGQPVSKRPVPDNAAAVTASAWAAAEQQWDDTARQPVAAAARSSAPTGTITFETPVDSAAPGSGSNDSGETPLTFTTGGAQAAAAYRAARTARTSGARTSGGKKSAPAQKTGTIPIPTDTVKEAPAPQTHSILDDDVPDFTASLDPETIRAAQQADDAQEPRSLEDFQAAAKHLYDASSPDDVMDPTKNRSLAAIERTERKQRRSMTVTFVVLLVLLVAGAVGLWYYFSTNLGSKPSPRGYGTTQFDEKAGTYLANAQQKQKDAVGYLAFPDWEGQLVYTPGATAEDASNARPQVTGTSYLGASEPSNTVLSLDSISLAGLSSLETMRDNAGFTLYLADGTYRYKVMAVWYLDPEDETGLDPADYGDLSSYYDYMSFVLGAHMRSLYDTDIDVEDGSRFLTLVGPSDVDGLSFCMTGRLIEEGENAQLAAAPIQMQESPLLTASQYAANGQDMPDAASLLKSQLEWYAGVSTISTRTASGSGSNSGSDSQDVHPNQEGQPGQTTATDSDLSQSIEDLQNKTDNLITSADQLLAGLTDKAGEAGASESDIHQGAEGTLPEQNVPVDSITSSGSSDSDSNSDGGSSSDGNSNGSDNSSGSGDSGGDSNQGGSSAQGETINVTMNGTQQTMDLVTCLAMIAQNELGSNAPAEAYKAQCVAAHCWILSQGGYPSVAGTTPGSAALAAAQEVAHVLVTYNGNVCFTPYFASASKGTASAADVWGNERAWLQAVDSPYDETTATNWHTNGATSGTARFSRATVQQRIQDVLGIDLSGVDPNKWFKILSANQYGWVTQMQIGPDEGPNTTCRGTWFRENLMAGQSVDGRSLRSQCFTVSYDSGTDCFIFDVYGYGHGCGMSQWGAVGYANNGWSYQDILKHYYPGTTLTTY</sequence>
<dbReference type="InterPro" id="IPR013486">
    <property type="entry name" value="SpoIID/LytB"/>
</dbReference>
<feature type="compositionally biased region" description="Basic residues" evidence="1">
    <location>
        <begin position="260"/>
        <end position="269"/>
    </location>
</feature>
<feature type="compositionally biased region" description="Low complexity" evidence="1">
    <location>
        <begin position="402"/>
        <end position="415"/>
    </location>
</feature>
<feature type="transmembrane region" description="Helical" evidence="2">
    <location>
        <begin position="520"/>
        <end position="541"/>
    </location>
</feature>
<dbReference type="SUPFAM" id="SSF63817">
    <property type="entry name" value="Sortase"/>
    <property type="match status" value="1"/>
</dbReference>
<evidence type="ECO:0000256" key="2">
    <source>
        <dbReference type="SAM" id="Phobius"/>
    </source>
</evidence>
<dbReference type="NCBIfam" id="TIGR02669">
    <property type="entry name" value="SpoIID_LytB"/>
    <property type="match status" value="1"/>
</dbReference>
<keyword evidence="2" id="KW-1133">Transmembrane helix</keyword>
<accession>A0ABR9R520</accession>
<evidence type="ECO:0000313" key="4">
    <source>
        <dbReference type="Proteomes" id="UP000768567"/>
    </source>
</evidence>
<feature type="compositionally biased region" description="Polar residues" evidence="1">
    <location>
        <begin position="805"/>
        <end position="824"/>
    </location>
</feature>
<dbReference type="RefSeq" id="WP_193502251.1">
    <property type="nucleotide sequence ID" value="NZ_JADCKC010000003.1"/>
</dbReference>
<dbReference type="Proteomes" id="UP000768567">
    <property type="component" value="Unassembled WGS sequence"/>
</dbReference>
<comment type="caution">
    <text evidence="3">The sequence shown here is derived from an EMBL/GenBank/DDBJ whole genome shotgun (WGS) entry which is preliminary data.</text>
</comment>
<dbReference type="InterPro" id="IPR023365">
    <property type="entry name" value="Sortase_dom-sf"/>
</dbReference>